<organism evidence="3 4">
    <name type="scientific">Veillonella absiana</name>
    <dbReference type="NCBI Taxonomy" id="3079305"/>
    <lineage>
        <taxon>Bacteria</taxon>
        <taxon>Bacillati</taxon>
        <taxon>Bacillota</taxon>
        <taxon>Negativicutes</taxon>
        <taxon>Veillonellales</taxon>
        <taxon>Veillonellaceae</taxon>
        <taxon>Veillonella</taxon>
    </lineage>
</organism>
<dbReference type="PANTHER" id="PTHR30006:SF2">
    <property type="entry name" value="ABC TRANSPORTER SUBSTRATE-BINDING PROTEIN"/>
    <property type="match status" value="1"/>
</dbReference>
<dbReference type="Pfam" id="PF13343">
    <property type="entry name" value="SBP_bac_6"/>
    <property type="match status" value="1"/>
</dbReference>
<feature type="transmembrane region" description="Helical" evidence="2">
    <location>
        <begin position="7"/>
        <end position="26"/>
    </location>
</feature>
<gene>
    <name evidence="3" type="ORF">RVY80_07150</name>
</gene>
<sequence>MNRWKAPFALFFFILGMLTFGFWYSWKEKQEQAQAPVKAELVVYTDLPNALTTILADQYKEEKNIKITVMPLTEEQMTTVLSRPWGEQNGDIVITSQDNLVLGTSKNQFRPIVTESADTVAERFKNTDGYWVGTWYDPVVFTQNDTFYNTLGRYITTWDTLAKPGNWRVVVTDFVASQNAANLLYNMVEAKGETSTIQFFNGLKPHVIQHAKFLSTPVRLAALGETDIGIGNYSDAAQYMSHSYPVKVIFPADGTSFYLTGAAVLDGTRNTIESTEFIKWLLAKETAQFMIRHNFHFAFTNPEMSDPKDSLGRRLVLWDVQGGYTVEGKKVLLNQWVSQVRFRKEP</sequence>
<reference evidence="3 4" key="1">
    <citation type="submission" date="2023-10" db="EMBL/GenBank/DDBJ databases">
        <title>Veillonella sp. nov., isolated from a pig farm feces dump.</title>
        <authorList>
            <person name="Chang Y.-H."/>
        </authorList>
    </citation>
    <scope>NUCLEOTIDE SEQUENCE [LARGE SCALE GENOMIC DNA]</scope>
    <source>
        <strain evidence="3 4">YH-vei2233</strain>
    </source>
</reference>
<keyword evidence="2" id="KW-1133">Transmembrane helix</keyword>
<comment type="caution">
    <text evidence="3">The sequence shown here is derived from an EMBL/GenBank/DDBJ whole genome shotgun (WGS) entry which is preliminary data.</text>
</comment>
<protein>
    <submittedName>
        <fullName evidence="3">Extracellular solute-binding protein</fullName>
    </submittedName>
</protein>
<keyword evidence="2" id="KW-0472">Membrane</keyword>
<evidence type="ECO:0000313" key="3">
    <source>
        <dbReference type="EMBL" id="MDV5088615.1"/>
    </source>
</evidence>
<dbReference type="Gene3D" id="3.40.190.10">
    <property type="entry name" value="Periplasmic binding protein-like II"/>
    <property type="match status" value="2"/>
</dbReference>
<name>A0ABU3Z9P2_9FIRM</name>
<keyword evidence="1" id="KW-0732">Signal</keyword>
<dbReference type="Proteomes" id="UP001272515">
    <property type="component" value="Unassembled WGS sequence"/>
</dbReference>
<keyword evidence="4" id="KW-1185">Reference proteome</keyword>
<evidence type="ECO:0000313" key="4">
    <source>
        <dbReference type="Proteomes" id="UP001272515"/>
    </source>
</evidence>
<proteinExistence type="predicted"/>
<evidence type="ECO:0000256" key="1">
    <source>
        <dbReference type="ARBA" id="ARBA00022729"/>
    </source>
</evidence>
<evidence type="ECO:0000256" key="2">
    <source>
        <dbReference type="SAM" id="Phobius"/>
    </source>
</evidence>
<accession>A0ABU3Z9P2</accession>
<dbReference type="EMBL" id="JAWJZB010000007">
    <property type="protein sequence ID" value="MDV5088615.1"/>
    <property type="molecule type" value="Genomic_DNA"/>
</dbReference>
<dbReference type="RefSeq" id="WP_295191536.1">
    <property type="nucleotide sequence ID" value="NZ_JAWJZA010000020.1"/>
</dbReference>
<keyword evidence="2" id="KW-0812">Transmembrane</keyword>
<dbReference type="PANTHER" id="PTHR30006">
    <property type="entry name" value="THIAMINE-BINDING PERIPLASMIC PROTEIN-RELATED"/>
    <property type="match status" value="1"/>
</dbReference>
<dbReference type="SUPFAM" id="SSF53850">
    <property type="entry name" value="Periplasmic binding protein-like II"/>
    <property type="match status" value="1"/>
</dbReference>